<organism evidence="1 2">
    <name type="scientific">Pisolithus tinctorius Marx 270</name>
    <dbReference type="NCBI Taxonomy" id="870435"/>
    <lineage>
        <taxon>Eukaryota</taxon>
        <taxon>Fungi</taxon>
        <taxon>Dikarya</taxon>
        <taxon>Basidiomycota</taxon>
        <taxon>Agaricomycotina</taxon>
        <taxon>Agaricomycetes</taxon>
        <taxon>Agaricomycetidae</taxon>
        <taxon>Boletales</taxon>
        <taxon>Sclerodermatineae</taxon>
        <taxon>Pisolithaceae</taxon>
        <taxon>Pisolithus</taxon>
    </lineage>
</organism>
<dbReference type="AlphaFoldDB" id="A0A0C3NYV6"/>
<dbReference type="EMBL" id="KN831996">
    <property type="protein sequence ID" value="KIO00456.1"/>
    <property type="molecule type" value="Genomic_DNA"/>
</dbReference>
<protein>
    <submittedName>
        <fullName evidence="1">Uncharacterized protein</fullName>
    </submittedName>
</protein>
<evidence type="ECO:0000313" key="1">
    <source>
        <dbReference type="EMBL" id="KIO00456.1"/>
    </source>
</evidence>
<keyword evidence="2" id="KW-1185">Reference proteome</keyword>
<accession>A0A0C3NYV6</accession>
<dbReference type="HOGENOM" id="CLU_103878_1_0_1"/>
<proteinExistence type="predicted"/>
<evidence type="ECO:0000313" key="2">
    <source>
        <dbReference type="Proteomes" id="UP000054217"/>
    </source>
</evidence>
<reference evidence="1 2" key="1">
    <citation type="submission" date="2014-04" db="EMBL/GenBank/DDBJ databases">
        <authorList>
            <consortium name="DOE Joint Genome Institute"/>
            <person name="Kuo A."/>
            <person name="Kohler A."/>
            <person name="Costa M.D."/>
            <person name="Nagy L.G."/>
            <person name="Floudas D."/>
            <person name="Copeland A."/>
            <person name="Barry K.W."/>
            <person name="Cichocki N."/>
            <person name="Veneault-Fourrey C."/>
            <person name="LaButti K."/>
            <person name="Lindquist E.A."/>
            <person name="Lipzen A."/>
            <person name="Lundell T."/>
            <person name="Morin E."/>
            <person name="Murat C."/>
            <person name="Sun H."/>
            <person name="Tunlid A."/>
            <person name="Henrissat B."/>
            <person name="Grigoriev I.V."/>
            <person name="Hibbett D.S."/>
            <person name="Martin F."/>
            <person name="Nordberg H.P."/>
            <person name="Cantor M.N."/>
            <person name="Hua S.X."/>
        </authorList>
    </citation>
    <scope>NUCLEOTIDE SEQUENCE [LARGE SCALE GENOMIC DNA]</scope>
    <source>
        <strain evidence="1 2">Marx 270</strain>
    </source>
</reference>
<dbReference type="InParanoid" id="A0A0C3NYV6"/>
<reference evidence="2" key="2">
    <citation type="submission" date="2015-01" db="EMBL/GenBank/DDBJ databases">
        <title>Evolutionary Origins and Diversification of the Mycorrhizal Mutualists.</title>
        <authorList>
            <consortium name="DOE Joint Genome Institute"/>
            <consortium name="Mycorrhizal Genomics Consortium"/>
            <person name="Kohler A."/>
            <person name="Kuo A."/>
            <person name="Nagy L.G."/>
            <person name="Floudas D."/>
            <person name="Copeland A."/>
            <person name="Barry K.W."/>
            <person name="Cichocki N."/>
            <person name="Veneault-Fourrey C."/>
            <person name="LaButti K."/>
            <person name="Lindquist E.A."/>
            <person name="Lipzen A."/>
            <person name="Lundell T."/>
            <person name="Morin E."/>
            <person name="Murat C."/>
            <person name="Riley R."/>
            <person name="Ohm R."/>
            <person name="Sun H."/>
            <person name="Tunlid A."/>
            <person name="Henrissat B."/>
            <person name="Grigoriev I.V."/>
            <person name="Hibbett D.S."/>
            <person name="Martin F."/>
        </authorList>
    </citation>
    <scope>NUCLEOTIDE SEQUENCE [LARGE SCALE GENOMIC DNA]</scope>
    <source>
        <strain evidence="2">Marx 270</strain>
    </source>
</reference>
<dbReference type="OrthoDB" id="3262259at2759"/>
<sequence length="134" mass="15086">MDAHGNPVIPFHTHWVLMHQPPGSYGISYDIYTRRTEDNLPAGWNSRCRATYSELANQLQAGDFHRSQYSDWICDGADAIDAYWTMLSLMRIHPPGKLQSTVKGLKLHYIANDAFDVTQQVQLGGTGSISQFLC</sequence>
<dbReference type="Proteomes" id="UP000054217">
    <property type="component" value="Unassembled WGS sequence"/>
</dbReference>
<gene>
    <name evidence="1" type="ORF">M404DRAFT_152735</name>
</gene>
<name>A0A0C3NYV6_PISTI</name>